<dbReference type="EMBL" id="JBBNAG010000002">
    <property type="protein sequence ID" value="KAK9158499.1"/>
    <property type="molecule type" value="Genomic_DNA"/>
</dbReference>
<accession>A0AAP0PXV1</accession>
<dbReference type="AlphaFoldDB" id="A0AAP0PXV1"/>
<protein>
    <submittedName>
        <fullName evidence="1">Uncharacterized protein</fullName>
    </submittedName>
</protein>
<evidence type="ECO:0000313" key="2">
    <source>
        <dbReference type="Proteomes" id="UP001419268"/>
    </source>
</evidence>
<proteinExistence type="predicted"/>
<sequence>MEDRKVVVHNVGITVNKILLNMWNNIAFQMIGSHYRGLICTAKEMALRKSMQSAFLKVNGASNNDTKSLGWSLGGSGTSLRCREAGLAYELGMERFVGLRVGEYVEEVRLHEEESFGDMIRGYVCAAVTFGIGVAYKEGVGKASLFLLDQYCLAECQFQIVQLKCLGRLLLRPLKRLRSPLTETVKRTRSWWDTEGAG</sequence>
<dbReference type="Proteomes" id="UP001419268">
    <property type="component" value="Unassembled WGS sequence"/>
</dbReference>
<keyword evidence="2" id="KW-1185">Reference proteome</keyword>
<reference evidence="1 2" key="1">
    <citation type="submission" date="2024-01" db="EMBL/GenBank/DDBJ databases">
        <title>Genome assemblies of Stephania.</title>
        <authorList>
            <person name="Yang L."/>
        </authorList>
    </citation>
    <scope>NUCLEOTIDE SEQUENCE [LARGE SCALE GENOMIC DNA]</scope>
    <source>
        <strain evidence="1">JXDWG</strain>
        <tissue evidence="1">Leaf</tissue>
    </source>
</reference>
<gene>
    <name evidence="1" type="ORF">Scep_005073</name>
</gene>
<name>A0AAP0PXV1_9MAGN</name>
<evidence type="ECO:0000313" key="1">
    <source>
        <dbReference type="EMBL" id="KAK9158499.1"/>
    </source>
</evidence>
<comment type="caution">
    <text evidence="1">The sequence shown here is derived from an EMBL/GenBank/DDBJ whole genome shotgun (WGS) entry which is preliminary data.</text>
</comment>
<organism evidence="1 2">
    <name type="scientific">Stephania cephalantha</name>
    <dbReference type="NCBI Taxonomy" id="152367"/>
    <lineage>
        <taxon>Eukaryota</taxon>
        <taxon>Viridiplantae</taxon>
        <taxon>Streptophyta</taxon>
        <taxon>Embryophyta</taxon>
        <taxon>Tracheophyta</taxon>
        <taxon>Spermatophyta</taxon>
        <taxon>Magnoliopsida</taxon>
        <taxon>Ranunculales</taxon>
        <taxon>Menispermaceae</taxon>
        <taxon>Menispermoideae</taxon>
        <taxon>Cissampelideae</taxon>
        <taxon>Stephania</taxon>
    </lineage>
</organism>